<dbReference type="InterPro" id="IPR009091">
    <property type="entry name" value="RCC1/BLIP-II"/>
</dbReference>
<dbReference type="PANTHER" id="PTHR45982">
    <property type="entry name" value="REGULATOR OF CHROMOSOME CONDENSATION"/>
    <property type="match status" value="1"/>
</dbReference>
<protein>
    <submittedName>
        <fullName evidence="1">Lipoprotein, putative</fullName>
    </submittedName>
</protein>
<organism evidence="1 2">
    <name type="scientific">Pseudomyxococcus hansupus</name>
    <dbReference type="NCBI Taxonomy" id="1297742"/>
    <lineage>
        <taxon>Bacteria</taxon>
        <taxon>Pseudomonadati</taxon>
        <taxon>Myxococcota</taxon>
        <taxon>Myxococcia</taxon>
        <taxon>Myxococcales</taxon>
        <taxon>Cystobacterineae</taxon>
        <taxon>Myxococcaceae</taxon>
        <taxon>Pseudomyxococcus</taxon>
    </lineage>
</organism>
<dbReference type="Gene3D" id="2.60.40.10">
    <property type="entry name" value="Immunoglobulins"/>
    <property type="match status" value="1"/>
</dbReference>
<dbReference type="InterPro" id="IPR013784">
    <property type="entry name" value="Carb-bd-like_fold"/>
</dbReference>
<keyword evidence="2" id="KW-1185">Reference proteome</keyword>
<dbReference type="STRING" id="1297742.A176_004893"/>
<evidence type="ECO:0000313" key="2">
    <source>
        <dbReference type="Proteomes" id="UP000009026"/>
    </source>
</evidence>
<dbReference type="eggNOG" id="COG5184">
    <property type="taxonomic scope" value="Bacteria"/>
</dbReference>
<dbReference type="PANTHER" id="PTHR45982:SF1">
    <property type="entry name" value="REGULATOR OF CHROMOSOME CONDENSATION"/>
    <property type="match status" value="1"/>
</dbReference>
<dbReference type="Gene3D" id="2.130.10.30">
    <property type="entry name" value="Regulator of chromosome condensation 1/beta-lactamase-inhibitor protein II"/>
    <property type="match status" value="2"/>
</dbReference>
<dbReference type="Proteomes" id="UP000009026">
    <property type="component" value="Chromosome"/>
</dbReference>
<dbReference type="PROSITE" id="PS00626">
    <property type="entry name" value="RCC1_2"/>
    <property type="match status" value="1"/>
</dbReference>
<evidence type="ECO:0000313" key="1">
    <source>
        <dbReference type="EMBL" id="AKQ67981.1"/>
    </source>
</evidence>
<dbReference type="SUPFAM" id="SSF50985">
    <property type="entry name" value="RCC1/BLIP-II"/>
    <property type="match status" value="1"/>
</dbReference>
<dbReference type="EMBL" id="CP012109">
    <property type="protein sequence ID" value="AKQ67981.1"/>
    <property type="molecule type" value="Genomic_DNA"/>
</dbReference>
<accession>A0A0H4WX57</accession>
<dbReference type="GO" id="GO:0030246">
    <property type="term" value="F:carbohydrate binding"/>
    <property type="evidence" value="ECO:0007669"/>
    <property type="project" value="InterPro"/>
</dbReference>
<dbReference type="Gene3D" id="2.60.40.1120">
    <property type="entry name" value="Carboxypeptidase-like, regulatory domain"/>
    <property type="match status" value="3"/>
</dbReference>
<dbReference type="Pfam" id="PF13540">
    <property type="entry name" value="RCC1_2"/>
    <property type="match status" value="2"/>
</dbReference>
<dbReference type="InterPro" id="IPR000408">
    <property type="entry name" value="Reg_chr_condens"/>
</dbReference>
<dbReference type="SUPFAM" id="SSF49452">
    <property type="entry name" value="Starch-binding domain-like"/>
    <property type="match status" value="3"/>
</dbReference>
<dbReference type="InterPro" id="IPR013783">
    <property type="entry name" value="Ig-like_fold"/>
</dbReference>
<reference evidence="1 2" key="1">
    <citation type="journal article" date="2016" name="PLoS ONE">
        <title>Complete Genome Sequence and Comparative Genomics of a Novel Myxobacterium Myxococcus hansupus.</title>
        <authorList>
            <person name="Sharma G."/>
            <person name="Narwani T."/>
            <person name="Subramanian S."/>
        </authorList>
    </citation>
    <scope>NUCLEOTIDE SEQUENCE [LARGE SCALE GENOMIC DNA]</scope>
    <source>
        <strain evidence="2">mixupus</strain>
    </source>
</reference>
<dbReference type="KEGG" id="mym:A176_004893"/>
<dbReference type="AlphaFoldDB" id="A0A0H4WX57"/>
<proteinExistence type="predicted"/>
<sequence>MTGQALLEGVASEGILLTLQGTEHRALTNTEGRFTMEDVPVGTHTLVAQQLGYRDATQSVQVQAGETATVTLHLTAELGALQGLVIREDEAPVPDARVTLVETGTTRTTDELGHVNLGSLVPGTYTVVAEKAGHVRAQQTVRVTNVEFSLVTLILRRERGSLNGTALLEGATAHDGITLTLLESGATTTTDAQGHFTFASVPTGTYTVQARKGLYADARQPVEIRANLPSQVSLTLNRLQAPELTAPALAVQRGHLRLTGAHFGAEQGSHGITLGGVEVDEYLAWSDAEVVVRVPESLAPGVHELVMTSGVSWRPDATASLRVLRQRTLSYAANWGMGVLPDNTVTIWGSADASTGLTPVPSALSDVVSVASGMSFAVALQADGSVIKWGGPDPLPVPDGLSDVVAISASGARALALKRDGSVVTIATSNAEETPVPEGLRNVVAVSAGPFHGMALKADGTLSVWGQDVFDLQDVPADLQDVVVIASTSNSALALRSDGTAAVWGFGAAYYDLASTPDLSDVVEVAGGEHHYMALRSNGSLLAWGNSAYGQTTLPSGLTDVAAVAGQAFNKSLALRWNGTLANWGTRRLCTCHLRASSFASLLGSTSTHEEGDAPGAAAPASAFVRLGQPGLTVRCVSPRIGLVAFSMGGGLNELAEVVRPRWVDVCDDAGGLWLARAGCAGVPGEPLSERTEFRGAWPLHLDGRAAGGGMHRCRDTR</sequence>
<dbReference type="InterPro" id="IPR051553">
    <property type="entry name" value="Ran_GTPase-activating"/>
</dbReference>
<keyword evidence="1" id="KW-0449">Lipoprotein</keyword>
<dbReference type="PATRIC" id="fig|1297742.4.peg.4938"/>
<name>A0A0H4WX57_9BACT</name>
<gene>
    <name evidence="1" type="ORF">A176_004893</name>
</gene>
<dbReference type="Pfam" id="PF13620">
    <property type="entry name" value="CarboxypepD_reg"/>
    <property type="match status" value="3"/>
</dbReference>